<accession>A0A1N6GHL0</accession>
<dbReference type="GO" id="GO:0043565">
    <property type="term" value="F:sequence-specific DNA binding"/>
    <property type="evidence" value="ECO:0007669"/>
    <property type="project" value="InterPro"/>
</dbReference>
<dbReference type="InterPro" id="IPR018060">
    <property type="entry name" value="HTH_AraC"/>
</dbReference>
<keyword evidence="3" id="KW-0804">Transcription</keyword>
<dbReference type="AlphaFoldDB" id="A0A1N6GHL0"/>
<dbReference type="PANTHER" id="PTHR43280:SF2">
    <property type="entry name" value="HTH-TYPE TRANSCRIPTIONAL REGULATOR EXSA"/>
    <property type="match status" value="1"/>
</dbReference>
<dbReference type="Proteomes" id="UP000185207">
    <property type="component" value="Unassembled WGS sequence"/>
</dbReference>
<keyword evidence="4" id="KW-0812">Transmembrane</keyword>
<dbReference type="SMART" id="SM00342">
    <property type="entry name" value="HTH_ARAC"/>
    <property type="match status" value="1"/>
</dbReference>
<evidence type="ECO:0000256" key="2">
    <source>
        <dbReference type="ARBA" id="ARBA00023125"/>
    </source>
</evidence>
<keyword evidence="2 6" id="KW-0238">DNA-binding</keyword>
<gene>
    <name evidence="6" type="ORF">SAMN05444409_1854</name>
</gene>
<organism evidence="6 7">
    <name type="scientific">Epilithonimonas zeae</name>
    <dbReference type="NCBI Taxonomy" id="1416779"/>
    <lineage>
        <taxon>Bacteria</taxon>
        <taxon>Pseudomonadati</taxon>
        <taxon>Bacteroidota</taxon>
        <taxon>Flavobacteriia</taxon>
        <taxon>Flavobacteriales</taxon>
        <taxon>Weeksellaceae</taxon>
        <taxon>Chryseobacterium group</taxon>
        <taxon>Epilithonimonas</taxon>
    </lineage>
</organism>
<reference evidence="7" key="1">
    <citation type="submission" date="2016-11" db="EMBL/GenBank/DDBJ databases">
        <authorList>
            <person name="Varghese N."/>
            <person name="Submissions S."/>
        </authorList>
    </citation>
    <scope>NUCLEOTIDE SEQUENCE [LARGE SCALE GENOMIC DNA]</scope>
    <source>
        <strain evidence="7">DSM 27623</strain>
    </source>
</reference>
<evidence type="ECO:0000256" key="1">
    <source>
        <dbReference type="ARBA" id="ARBA00023015"/>
    </source>
</evidence>
<keyword evidence="4" id="KW-1133">Transmembrane helix</keyword>
<evidence type="ECO:0000313" key="6">
    <source>
        <dbReference type="EMBL" id="SIO07013.1"/>
    </source>
</evidence>
<dbReference type="STRING" id="1416779.SAMN05444409_1854"/>
<dbReference type="Pfam" id="PF12833">
    <property type="entry name" value="HTH_18"/>
    <property type="match status" value="1"/>
</dbReference>
<evidence type="ECO:0000313" key="7">
    <source>
        <dbReference type="Proteomes" id="UP000185207"/>
    </source>
</evidence>
<dbReference type="SUPFAM" id="SSF46689">
    <property type="entry name" value="Homeodomain-like"/>
    <property type="match status" value="1"/>
</dbReference>
<dbReference type="GO" id="GO:0003700">
    <property type="term" value="F:DNA-binding transcription factor activity"/>
    <property type="evidence" value="ECO:0007669"/>
    <property type="project" value="InterPro"/>
</dbReference>
<keyword evidence="4" id="KW-0472">Membrane</keyword>
<evidence type="ECO:0000256" key="4">
    <source>
        <dbReference type="SAM" id="Phobius"/>
    </source>
</evidence>
<feature type="transmembrane region" description="Helical" evidence="4">
    <location>
        <begin position="295"/>
        <end position="315"/>
    </location>
</feature>
<dbReference type="EMBL" id="FSRK01000001">
    <property type="protein sequence ID" value="SIO07013.1"/>
    <property type="molecule type" value="Genomic_DNA"/>
</dbReference>
<keyword evidence="7" id="KW-1185">Reference proteome</keyword>
<name>A0A1N6GHL0_9FLAO</name>
<protein>
    <submittedName>
        <fullName evidence="6">AraC-type DNA-binding protein</fullName>
    </submittedName>
</protein>
<keyword evidence="1" id="KW-0805">Transcription regulation</keyword>
<feature type="domain" description="HTH araC/xylS-type" evidence="5">
    <location>
        <begin position="347"/>
        <end position="459"/>
    </location>
</feature>
<dbReference type="Gene3D" id="1.10.10.60">
    <property type="entry name" value="Homeodomain-like"/>
    <property type="match status" value="2"/>
</dbReference>
<dbReference type="PANTHER" id="PTHR43280">
    <property type="entry name" value="ARAC-FAMILY TRANSCRIPTIONAL REGULATOR"/>
    <property type="match status" value="1"/>
</dbReference>
<evidence type="ECO:0000256" key="3">
    <source>
        <dbReference type="ARBA" id="ARBA00023163"/>
    </source>
</evidence>
<dbReference type="PROSITE" id="PS01124">
    <property type="entry name" value="HTH_ARAC_FAMILY_2"/>
    <property type="match status" value="1"/>
</dbReference>
<evidence type="ECO:0000259" key="5">
    <source>
        <dbReference type="PROSITE" id="PS01124"/>
    </source>
</evidence>
<proteinExistence type="predicted"/>
<sequence>MIFFTFIFGKPIDPEKKQLFQKATYDLTLKPDKTLETLDYLEKNFALDTDEKEKIDYLRIKSLFFQNNLNEALKKIASDDENLSPGILILKRSILNYLSIKTPFAKKHENNSDINFSQQINELIDKIEQNKIRNLSVSLSDILKKATTCNLLIERENLLSLFTIAGSKDFKSSEYFLKEIQKLYNSDVEFQIIYGKFLIDNSRQEEAKILIDSLPEDSLEQSTNINLKYEYYDLLASYYSKTSSNIGYKEYSDKSESILKLIDQAKFSAKNKWFNIIENNYKDEEKSLLESRKRILIYITVAGLIIITLLLIRFFQVSTQIKEYRSFINKINALKERKVTQPQSIPEKTENILLEKLQNFEKSEDCIDPNMSLQNLAKKLETNTKYLSEAINTHKQKNFNAYINELRINYIINKLKEKPIYRSYKIKYLAEESGFSTHSAFAAVFKSVTGMSPASYIQLLKEKEE</sequence>
<dbReference type="InterPro" id="IPR009057">
    <property type="entry name" value="Homeodomain-like_sf"/>
</dbReference>